<reference evidence="3 4" key="1">
    <citation type="submission" date="2015-09" db="EMBL/GenBank/DDBJ databases">
        <title>Host preference determinants of Valsa canker pathogens revealed by comparative genomics.</title>
        <authorList>
            <person name="Yin Z."/>
            <person name="Huang L."/>
        </authorList>
    </citation>
    <scope>NUCLEOTIDE SEQUENCE [LARGE SCALE GENOMIC DNA]</scope>
    <source>
        <strain evidence="3 4">03-1</strain>
    </source>
</reference>
<feature type="compositionally biased region" description="Low complexity" evidence="1">
    <location>
        <begin position="38"/>
        <end position="50"/>
    </location>
</feature>
<evidence type="ECO:0000313" key="3">
    <source>
        <dbReference type="EMBL" id="ROW12679.1"/>
    </source>
</evidence>
<sequence length="552" mass="60580">MESITSEAAAPTAAPPARSSPPTNPISPRATTTSFALPSGSASHPAPSGHTLRRAMTVDEASQFRRKSSLASYPSSDYAESPSQRLQRRSSTLSDFSLSEARRNLRDSTDDILNPSGAKHEMSNGSSGALAALPVAFALLPALFGVLFEGGNAIMTDVMLLGLVFIFLRYTITQPWQWYHAAQDVRMRQEVGLDPVFEDESDTDGPPRRNSSIVTLDDVPEETEQDEKETSQVANTESEPDRNGSKKHSKQNPSRTRSQEAALNELYVHEVLALISCFLSPVVGAYLLHAIRGQLSRPSEGLLTDFNITVFLLAAELKPLSHALKLIQARTLHLQKIVQSTPIPRSTPSQLEEMRLRLAQLEYRAEATEEVTAQALARETQKQQQNGGSNGKQEAAIVRDVRNAIQPELDALNRAVRRYEKKATVLALQTESRLGAVDTRLNDAIALAAVAAKHNNQAQWSFSVLIGWVVDSLVSMILIPYHAAIFVIVWPFRTLAGLWSRKGSRKEGRSSTSGTVRSSRNHGGKGARSGSGSERDRFRDRVPSRLSRRYSP</sequence>
<accession>A0A423X9L1</accession>
<feature type="transmembrane region" description="Helical" evidence="2">
    <location>
        <begin position="129"/>
        <end position="148"/>
    </location>
</feature>
<feature type="region of interest" description="Disordered" evidence="1">
    <location>
        <begin position="503"/>
        <end position="552"/>
    </location>
</feature>
<feature type="compositionally biased region" description="Acidic residues" evidence="1">
    <location>
        <begin position="218"/>
        <end position="227"/>
    </location>
</feature>
<name>A0A423X9L1_9PEZI</name>
<comment type="caution">
    <text evidence="3">The sequence shown here is derived from an EMBL/GenBank/DDBJ whole genome shotgun (WGS) entry which is preliminary data.</text>
</comment>
<feature type="region of interest" description="Disordered" evidence="1">
    <location>
        <begin position="1"/>
        <end position="95"/>
    </location>
</feature>
<keyword evidence="2" id="KW-1133">Transmembrane helix</keyword>
<dbReference type="STRING" id="356882.A0A423X9L1"/>
<dbReference type="OrthoDB" id="5422510at2759"/>
<dbReference type="EMBL" id="LKEA01000001">
    <property type="protein sequence ID" value="ROW12679.1"/>
    <property type="molecule type" value="Genomic_DNA"/>
</dbReference>
<feature type="transmembrane region" description="Helical" evidence="2">
    <location>
        <begin position="266"/>
        <end position="288"/>
    </location>
</feature>
<feature type="compositionally biased region" description="Low complexity" evidence="1">
    <location>
        <begin position="1"/>
        <end position="17"/>
    </location>
</feature>
<dbReference type="Proteomes" id="UP000283895">
    <property type="component" value="Unassembled WGS sequence"/>
</dbReference>
<protein>
    <submittedName>
        <fullName evidence="3">Uncharacterized protein</fullName>
    </submittedName>
</protein>
<feature type="transmembrane region" description="Helical" evidence="2">
    <location>
        <begin position="154"/>
        <end position="172"/>
    </location>
</feature>
<feature type="compositionally biased region" description="Low complexity" evidence="1">
    <location>
        <begin position="81"/>
        <end position="94"/>
    </location>
</feature>
<keyword evidence="2" id="KW-0472">Membrane</keyword>
<proteinExistence type="predicted"/>
<keyword evidence="2" id="KW-0812">Transmembrane</keyword>
<evidence type="ECO:0000256" key="1">
    <source>
        <dbReference type="SAM" id="MobiDB-lite"/>
    </source>
</evidence>
<dbReference type="AlphaFoldDB" id="A0A423X9L1"/>
<keyword evidence="4" id="KW-1185">Reference proteome</keyword>
<evidence type="ECO:0000313" key="4">
    <source>
        <dbReference type="Proteomes" id="UP000283895"/>
    </source>
</evidence>
<feature type="region of interest" description="Disordered" evidence="1">
    <location>
        <begin position="196"/>
        <end position="258"/>
    </location>
</feature>
<gene>
    <name evidence="3" type="ORF">VMCG_00150</name>
</gene>
<feature type="compositionally biased region" description="Basic and acidic residues" evidence="1">
    <location>
        <begin position="533"/>
        <end position="543"/>
    </location>
</feature>
<evidence type="ECO:0000256" key="2">
    <source>
        <dbReference type="SAM" id="Phobius"/>
    </source>
</evidence>
<dbReference type="PANTHER" id="PTHR42032:SF1">
    <property type="entry name" value="YALI0E30679P"/>
    <property type="match status" value="1"/>
</dbReference>
<dbReference type="PANTHER" id="PTHR42032">
    <property type="entry name" value="YALI0E30679P"/>
    <property type="match status" value="1"/>
</dbReference>
<organism evidence="3 4">
    <name type="scientific">Cytospora schulzeri</name>
    <dbReference type="NCBI Taxonomy" id="448051"/>
    <lineage>
        <taxon>Eukaryota</taxon>
        <taxon>Fungi</taxon>
        <taxon>Dikarya</taxon>
        <taxon>Ascomycota</taxon>
        <taxon>Pezizomycotina</taxon>
        <taxon>Sordariomycetes</taxon>
        <taxon>Sordariomycetidae</taxon>
        <taxon>Diaporthales</taxon>
        <taxon>Cytosporaceae</taxon>
        <taxon>Cytospora</taxon>
    </lineage>
</organism>